<dbReference type="AlphaFoldDB" id="A0A193CHS0"/>
<reference evidence="3" key="1">
    <citation type="journal article" date="2016" name="J. Evol. Biol.">
        <title>Multiple cryptic species of sympatric generalists within the avian blood parasite Haemoproteus majoris.</title>
        <authorList>
            <person name="Nilsson E."/>
            <person name="Taubert H."/>
            <person name="Hellgren O."/>
            <person name="Huang X."/>
            <person name="Palinauskas V."/>
            <person name="Markovets M.Y."/>
            <person name="Valkiunas G."/>
            <person name="Bensch S."/>
        </authorList>
    </citation>
    <scope>NUCLEOTIDE SEQUENCE</scope>
    <source>
        <strain evidence="3">CCF5_a5</strain>
    </source>
</reference>
<keyword evidence="2" id="KW-0472">Membrane</keyword>
<dbReference type="EMBL" id="KX159727">
    <property type="protein sequence ID" value="ANN23996.1"/>
    <property type="molecule type" value="Genomic_DNA"/>
</dbReference>
<feature type="non-terminal residue" evidence="3">
    <location>
        <position position="1"/>
    </location>
</feature>
<proteinExistence type="predicted"/>
<evidence type="ECO:0000256" key="1">
    <source>
        <dbReference type="SAM" id="MobiDB-lite"/>
    </source>
</evidence>
<protein>
    <submittedName>
        <fullName evidence="3">Circumsporozoite-and TRAP-related protein</fullName>
    </submittedName>
</protein>
<keyword evidence="2" id="KW-0812">Transmembrane</keyword>
<sequence>EPLELIPAKTDDLGNSGLTCELQGITTYEEMACDLPFGCPAPNPPDVLPDNGGGNNGNDKKGKGKGFSTNEKLSLGAGIVALVVLGAAGVAYGFNSFGG</sequence>
<feature type="non-terminal residue" evidence="3">
    <location>
        <position position="99"/>
    </location>
</feature>
<feature type="transmembrane region" description="Helical" evidence="2">
    <location>
        <begin position="73"/>
        <end position="94"/>
    </location>
</feature>
<accession>A0A193CHS0</accession>
<evidence type="ECO:0000313" key="3">
    <source>
        <dbReference type="EMBL" id="ANN23996.1"/>
    </source>
</evidence>
<organism evidence="3">
    <name type="scientific">Haemoproteus majoris</name>
    <dbReference type="NCBI Taxonomy" id="131374"/>
    <lineage>
        <taxon>Eukaryota</taxon>
        <taxon>Sar</taxon>
        <taxon>Alveolata</taxon>
        <taxon>Apicomplexa</taxon>
        <taxon>Aconoidasida</taxon>
        <taxon>Haemosporida</taxon>
        <taxon>Haemoproteidae</taxon>
        <taxon>Haemoproteus</taxon>
    </lineage>
</organism>
<name>A0A193CHS0_HAEMJ</name>
<evidence type="ECO:0000256" key="2">
    <source>
        <dbReference type="SAM" id="Phobius"/>
    </source>
</evidence>
<keyword evidence="2" id="KW-1133">Transmembrane helix</keyword>
<feature type="region of interest" description="Disordered" evidence="1">
    <location>
        <begin position="42"/>
        <end position="67"/>
    </location>
</feature>
<gene>
    <name evidence="3" type="primary">CTRP</name>
</gene>